<proteinExistence type="predicted"/>
<organism evidence="2 3">
    <name type="scientific">Photorhabdus khanii</name>
    <dbReference type="NCBI Taxonomy" id="1004150"/>
    <lineage>
        <taxon>Bacteria</taxon>
        <taxon>Pseudomonadati</taxon>
        <taxon>Pseudomonadota</taxon>
        <taxon>Gammaproteobacteria</taxon>
        <taxon>Enterobacterales</taxon>
        <taxon>Morganellaceae</taxon>
        <taxon>Photorhabdus</taxon>
    </lineage>
</organism>
<dbReference type="InterPro" id="IPR007138">
    <property type="entry name" value="ABM_dom"/>
</dbReference>
<evidence type="ECO:0000259" key="1">
    <source>
        <dbReference type="PROSITE" id="PS51725"/>
    </source>
</evidence>
<dbReference type="Proteomes" id="UP000481739">
    <property type="component" value="Unassembled WGS sequence"/>
</dbReference>
<dbReference type="InterPro" id="IPR011008">
    <property type="entry name" value="Dimeric_a/b-barrel"/>
</dbReference>
<dbReference type="Pfam" id="PF03992">
    <property type="entry name" value="ABM"/>
    <property type="match status" value="1"/>
</dbReference>
<dbReference type="PROSITE" id="PS51725">
    <property type="entry name" value="ABM"/>
    <property type="match status" value="1"/>
</dbReference>
<dbReference type="SUPFAM" id="SSF54909">
    <property type="entry name" value="Dimeric alpha+beta barrel"/>
    <property type="match status" value="1"/>
</dbReference>
<accession>A0A7C9KSF2</accession>
<dbReference type="EMBL" id="WHZZ01000002">
    <property type="protein sequence ID" value="MQL47587.1"/>
    <property type="molecule type" value="Genomic_DNA"/>
</dbReference>
<evidence type="ECO:0000313" key="3">
    <source>
        <dbReference type="Proteomes" id="UP000481739"/>
    </source>
</evidence>
<comment type="caution">
    <text evidence="2">The sequence shown here is derived from an EMBL/GenBank/DDBJ whole genome shotgun (WGS) entry which is preliminary data.</text>
</comment>
<dbReference type="AlphaFoldDB" id="A0A7C9KSF2"/>
<feature type="domain" description="ABM" evidence="1">
    <location>
        <begin position="1"/>
        <end position="62"/>
    </location>
</feature>
<reference evidence="2 3" key="1">
    <citation type="journal article" date="2019" name="Nature">
        <title>A new antibiotic selectively kills Gram-negative pathogens.</title>
        <authorList>
            <person name="Imai Y."/>
            <person name="Meyer K.J."/>
            <person name="Iinishi A."/>
            <person name="Favre-Godal Q."/>
            <person name="Green R."/>
            <person name="Manuse S."/>
            <person name="Caboni M."/>
            <person name="Mori M."/>
            <person name="Niles S."/>
            <person name="Ghiglieri M."/>
            <person name="Honrao C."/>
            <person name="Ma X."/>
            <person name="Guo J.J."/>
            <person name="Makriyannis A."/>
            <person name="Linares-Otoya L."/>
            <person name="Boehringer N."/>
            <person name="Wuisan Z.G."/>
            <person name="Kaur H."/>
            <person name="Wu R."/>
            <person name="Mateus A."/>
            <person name="Typas A."/>
            <person name="Savitski M.M."/>
            <person name="Espinoza J.L."/>
            <person name="O'Rourke A."/>
            <person name="Nelson K.E."/>
            <person name="Hiller S."/>
            <person name="Noinaj N."/>
            <person name="Schaeberle T.F."/>
            <person name="D'Onofrio A."/>
            <person name="Lewis K."/>
        </authorList>
    </citation>
    <scope>NUCLEOTIDE SEQUENCE [LARGE SCALE GENOMIC DNA]</scope>
    <source>
        <strain evidence="2 3">HGB 1456</strain>
    </source>
</reference>
<dbReference type="Gene3D" id="3.30.70.100">
    <property type="match status" value="1"/>
</dbReference>
<sequence>MQEEGNLRFDVLRDENIPTRFYIYEAYIDEKAANAHKKTLHYLKCVEEFEPLISKPRKKTSFIGVVPEVKW</sequence>
<protein>
    <submittedName>
        <fullName evidence="2">Autoinducer-2 (AI-2) modifying protein LsrG</fullName>
    </submittedName>
</protein>
<gene>
    <name evidence="2" type="ORF">GEA64_06140</name>
</gene>
<evidence type="ECO:0000313" key="2">
    <source>
        <dbReference type="EMBL" id="MQL47587.1"/>
    </source>
</evidence>
<name>A0A7C9KSF2_9GAMM</name>